<dbReference type="Proteomes" id="UP000578449">
    <property type="component" value="Unassembled WGS sequence"/>
</dbReference>
<dbReference type="SUPFAM" id="SSF56112">
    <property type="entry name" value="Protein kinase-like (PK-like)"/>
    <property type="match status" value="1"/>
</dbReference>
<dbReference type="FunFam" id="1.10.510.10:FF:000306">
    <property type="entry name" value="Serine/threonine protein kinase"/>
    <property type="match status" value="1"/>
</dbReference>
<dbReference type="Pfam" id="PF16919">
    <property type="entry name" value="PknG_rubred"/>
    <property type="match status" value="1"/>
</dbReference>
<organism evidence="11 12">
    <name type="scientific">Thermocatellispora tengchongensis</name>
    <dbReference type="NCBI Taxonomy" id="1073253"/>
    <lineage>
        <taxon>Bacteria</taxon>
        <taxon>Bacillati</taxon>
        <taxon>Actinomycetota</taxon>
        <taxon>Actinomycetes</taxon>
        <taxon>Streptosporangiales</taxon>
        <taxon>Streptosporangiaceae</taxon>
        <taxon>Thermocatellispora</taxon>
    </lineage>
</organism>
<feature type="domain" description="Protein kinase" evidence="10">
    <location>
        <begin position="256"/>
        <end position="511"/>
    </location>
</feature>
<evidence type="ECO:0000256" key="5">
    <source>
        <dbReference type="ARBA" id="ARBA00022777"/>
    </source>
</evidence>
<evidence type="ECO:0000313" key="12">
    <source>
        <dbReference type="Proteomes" id="UP000578449"/>
    </source>
</evidence>
<evidence type="ECO:0000256" key="8">
    <source>
        <dbReference type="ARBA" id="ARBA00048679"/>
    </source>
</evidence>
<comment type="catalytic activity">
    <reaction evidence="7">
        <text>L-threonyl-[protein] + ATP = O-phospho-L-threonyl-[protein] + ADP + H(+)</text>
        <dbReference type="Rhea" id="RHEA:46608"/>
        <dbReference type="Rhea" id="RHEA-COMP:11060"/>
        <dbReference type="Rhea" id="RHEA-COMP:11605"/>
        <dbReference type="ChEBI" id="CHEBI:15378"/>
        <dbReference type="ChEBI" id="CHEBI:30013"/>
        <dbReference type="ChEBI" id="CHEBI:30616"/>
        <dbReference type="ChEBI" id="CHEBI:61977"/>
        <dbReference type="ChEBI" id="CHEBI:456216"/>
        <dbReference type="EC" id="2.7.11.1"/>
    </reaction>
</comment>
<dbReference type="Gene3D" id="1.10.510.10">
    <property type="entry name" value="Transferase(Phosphotransferase) domain 1"/>
    <property type="match status" value="1"/>
</dbReference>
<evidence type="ECO:0000256" key="3">
    <source>
        <dbReference type="ARBA" id="ARBA00022679"/>
    </source>
</evidence>
<dbReference type="PANTHER" id="PTHR24363:SF0">
    <property type="entry name" value="SERINE_THREONINE KINASE LIKE DOMAIN CONTAINING 1"/>
    <property type="match status" value="1"/>
</dbReference>
<dbReference type="AlphaFoldDB" id="A0A840PQQ4"/>
<evidence type="ECO:0000259" key="10">
    <source>
        <dbReference type="PROSITE" id="PS50011"/>
    </source>
</evidence>
<reference evidence="11 12" key="1">
    <citation type="submission" date="2020-08" db="EMBL/GenBank/DDBJ databases">
        <title>Genomic Encyclopedia of Type Strains, Phase IV (KMG-IV): sequencing the most valuable type-strain genomes for metagenomic binning, comparative biology and taxonomic classification.</title>
        <authorList>
            <person name="Goeker M."/>
        </authorList>
    </citation>
    <scope>NUCLEOTIDE SEQUENCE [LARGE SCALE GENOMIC DNA]</scope>
    <source>
        <strain evidence="11 12">DSM 45615</strain>
    </source>
</reference>
<dbReference type="FunFam" id="3.30.200.20:FF:000205">
    <property type="entry name" value="Serine/threonine protein kinase"/>
    <property type="match status" value="1"/>
</dbReference>
<keyword evidence="12" id="KW-1185">Reference proteome</keyword>
<gene>
    <name evidence="11" type="ORF">HNP84_009866</name>
</gene>
<dbReference type="InterPro" id="IPR031634">
    <property type="entry name" value="PknG_rubred"/>
</dbReference>
<dbReference type="InterPro" id="IPR011990">
    <property type="entry name" value="TPR-like_helical_dom_sf"/>
</dbReference>
<evidence type="ECO:0000256" key="9">
    <source>
        <dbReference type="SAM" id="MobiDB-lite"/>
    </source>
</evidence>
<feature type="compositionally biased region" description="Pro residues" evidence="9">
    <location>
        <begin position="107"/>
        <end position="123"/>
    </location>
</feature>
<dbReference type="GO" id="GO:0005524">
    <property type="term" value="F:ATP binding"/>
    <property type="evidence" value="ECO:0007669"/>
    <property type="project" value="UniProtKB-KW"/>
</dbReference>
<dbReference type="InterPro" id="IPR031636">
    <property type="entry name" value="PknG_TPR"/>
</dbReference>
<evidence type="ECO:0000256" key="6">
    <source>
        <dbReference type="ARBA" id="ARBA00022840"/>
    </source>
</evidence>
<dbReference type="PROSITE" id="PS50011">
    <property type="entry name" value="PROTEIN_KINASE_DOM"/>
    <property type="match status" value="1"/>
</dbReference>
<dbReference type="RefSeq" id="WP_185056899.1">
    <property type="nucleotide sequence ID" value="NZ_BAABIX010000043.1"/>
</dbReference>
<dbReference type="EC" id="2.7.11.1" evidence="1"/>
<feature type="compositionally biased region" description="Low complexity" evidence="9">
    <location>
        <begin position="28"/>
        <end position="46"/>
    </location>
</feature>
<feature type="compositionally biased region" description="Low complexity" evidence="9">
    <location>
        <begin position="157"/>
        <end position="179"/>
    </location>
</feature>
<evidence type="ECO:0000313" key="11">
    <source>
        <dbReference type="EMBL" id="MBB5140101.1"/>
    </source>
</evidence>
<dbReference type="CDD" id="cd14014">
    <property type="entry name" value="STKc_PknB_like"/>
    <property type="match status" value="1"/>
</dbReference>
<protein>
    <recommendedName>
        <fullName evidence="1">non-specific serine/threonine protein kinase</fullName>
        <ecNumber evidence="1">2.7.11.1</ecNumber>
    </recommendedName>
</protein>
<comment type="caution">
    <text evidence="11">The sequence shown here is derived from an EMBL/GenBank/DDBJ whole genome shotgun (WGS) entry which is preliminary data.</text>
</comment>
<feature type="region of interest" description="Disordered" evidence="9">
    <location>
        <begin position="28"/>
        <end position="179"/>
    </location>
</feature>
<name>A0A840PQQ4_9ACTN</name>
<dbReference type="InterPro" id="IPR000719">
    <property type="entry name" value="Prot_kinase_dom"/>
</dbReference>
<dbReference type="InterPro" id="IPR011009">
    <property type="entry name" value="Kinase-like_dom_sf"/>
</dbReference>
<accession>A0A840PQQ4</accession>
<dbReference type="PANTHER" id="PTHR24363">
    <property type="entry name" value="SERINE/THREONINE PROTEIN KINASE"/>
    <property type="match status" value="1"/>
</dbReference>
<comment type="catalytic activity">
    <reaction evidence="8">
        <text>L-seryl-[protein] + ATP = O-phospho-L-seryl-[protein] + ADP + H(+)</text>
        <dbReference type="Rhea" id="RHEA:17989"/>
        <dbReference type="Rhea" id="RHEA-COMP:9863"/>
        <dbReference type="Rhea" id="RHEA-COMP:11604"/>
        <dbReference type="ChEBI" id="CHEBI:15378"/>
        <dbReference type="ChEBI" id="CHEBI:29999"/>
        <dbReference type="ChEBI" id="CHEBI:30616"/>
        <dbReference type="ChEBI" id="CHEBI:83421"/>
        <dbReference type="ChEBI" id="CHEBI:456216"/>
        <dbReference type="EC" id="2.7.11.1"/>
    </reaction>
</comment>
<keyword evidence="5 11" id="KW-0418">Kinase</keyword>
<dbReference type="Pfam" id="PF00069">
    <property type="entry name" value="Pkinase"/>
    <property type="match status" value="1"/>
</dbReference>
<keyword evidence="4" id="KW-0547">Nucleotide-binding</keyword>
<keyword evidence="2" id="KW-0723">Serine/threonine-protein kinase</keyword>
<proteinExistence type="predicted"/>
<keyword evidence="6" id="KW-0067">ATP-binding</keyword>
<feature type="compositionally biased region" description="Pro residues" evidence="9">
    <location>
        <begin position="87"/>
        <end position="98"/>
    </location>
</feature>
<dbReference type="Gene3D" id="1.25.40.10">
    <property type="entry name" value="Tetratricopeptide repeat domain"/>
    <property type="match status" value="1"/>
</dbReference>
<evidence type="ECO:0000256" key="4">
    <source>
        <dbReference type="ARBA" id="ARBA00022741"/>
    </source>
</evidence>
<dbReference type="SUPFAM" id="SSF48452">
    <property type="entry name" value="TPR-like"/>
    <property type="match status" value="1"/>
</dbReference>
<evidence type="ECO:0000256" key="7">
    <source>
        <dbReference type="ARBA" id="ARBA00047899"/>
    </source>
</evidence>
<dbReference type="SMART" id="SM00220">
    <property type="entry name" value="S_TKc"/>
    <property type="match status" value="1"/>
</dbReference>
<dbReference type="GO" id="GO:0004674">
    <property type="term" value="F:protein serine/threonine kinase activity"/>
    <property type="evidence" value="ECO:0007669"/>
    <property type="project" value="UniProtKB-KW"/>
</dbReference>
<evidence type="ECO:0000256" key="2">
    <source>
        <dbReference type="ARBA" id="ARBA00022527"/>
    </source>
</evidence>
<dbReference type="Pfam" id="PF16918">
    <property type="entry name" value="PknG_TPR"/>
    <property type="match status" value="1"/>
</dbReference>
<sequence length="902" mass="94982">MSQCTHPGCTGTVQDGYCDTCGLAPAAAPAAPAAAAPPAYPPAAGYPGQGGYGSQPAGYPSQPAGYGSQPGAPAYPSQPGASAPAFPGRPAPPHPSAPQPGAQYPSAPHPSAPHPSAPHPSAPQPGASQPSAWRATPSAPVSGWRAQPVAADPGTAPSTGPVSGRTSSSGRSRRSLLGAGLVSVPPVPYRDPAEVVLRNPEVPEDKRFCSNASCGKPVGRAKGGRPGRSEGFCPHCGTRFSFTPKLQPGDLVAGQYEVKGCLAHGGLGWIYLAADLNLDGRWVVLKGLLDTGDAEALMAAEAERRFLTGVDHANIVKIFNFVQHPDPTTMTMVGYIVMEYVGGQPLQEMLRARLRASNNREALPIGQAIAYVLEVLRAFEYLHDRNLLYCDLKPANVIQVEDQLKLIDLGAVRHADDHDSSIYGTIGYQAPEIATEGPSVASDLYTVGRMLAVLSFPFSPVTNGQPTPLPSPSAVPLLARYESFLRFLHRATDPNPARRFPSAADMAEQLTGVLREIRAAEDGIPYPAPSGLFGPERVAAGTALAPSATLPASSVPADLAAALPALPAGGANGTNGTNGVNSVNGANGAAASPNGSGREAVLVPLDPVAAVGALPTPLVDPADPAAGFLAGITARTLDDLVRMIEDAPVSSVETRLALIRALIEQRNPRVGEELEQAARETPWDWRVLWYHGLRDLAWGNIADAARIFDELYFRMPGEIAPRLALAFSKECAGDPREAGRLYATIWRTDRSYVSAAFGLARVRLAEEDRVGATRVLDEVPTTASHYVAAQMAAVAIAVRGRDPRSLTPPELAGAGQRLNDIGLDAVRRNRLAAEVLEAALRWMEAGGRPPGPATLLGQPLTERGVRRELERVYRALARASQVRADRHAFVDKANEVRPRTWA</sequence>
<dbReference type="Gene3D" id="3.30.200.20">
    <property type="entry name" value="Phosphorylase Kinase, domain 1"/>
    <property type="match status" value="1"/>
</dbReference>
<evidence type="ECO:0000256" key="1">
    <source>
        <dbReference type="ARBA" id="ARBA00012513"/>
    </source>
</evidence>
<keyword evidence="3 11" id="KW-0808">Transferase</keyword>
<dbReference type="EMBL" id="JACHGN010000036">
    <property type="protein sequence ID" value="MBB5140101.1"/>
    <property type="molecule type" value="Genomic_DNA"/>
</dbReference>